<evidence type="ECO:0000313" key="3">
    <source>
        <dbReference type="Proteomes" id="UP000515679"/>
    </source>
</evidence>
<organism evidence="2 3">
    <name type="scientific">Cohnella cholangitidis</name>
    <dbReference type="NCBI Taxonomy" id="2598458"/>
    <lineage>
        <taxon>Bacteria</taxon>
        <taxon>Bacillati</taxon>
        <taxon>Bacillota</taxon>
        <taxon>Bacilli</taxon>
        <taxon>Bacillales</taxon>
        <taxon>Paenibacillaceae</taxon>
        <taxon>Cohnella</taxon>
    </lineage>
</organism>
<dbReference type="Gene3D" id="3.40.1360.10">
    <property type="match status" value="1"/>
</dbReference>
<keyword evidence="3" id="KW-1185">Reference proteome</keyword>
<dbReference type="Pfam" id="PF01751">
    <property type="entry name" value="Toprim"/>
    <property type="match status" value="1"/>
</dbReference>
<sequence length="117" mass="13419">MDIAIIVEGKNDKSRLSRVLSPEIPIHCTFGTLNTNRIEALRKAVGDRHVYLFTDPDSSGRRIRGMLREVFPDAEHIYTRRGYSGVEGTPEEYLIQQLEKVGLEQYILYPDQTIGWP</sequence>
<dbReference type="CDD" id="cd01027">
    <property type="entry name" value="TOPRIM_RNase_M5_like"/>
    <property type="match status" value="1"/>
</dbReference>
<dbReference type="GO" id="GO:0006364">
    <property type="term" value="P:rRNA processing"/>
    <property type="evidence" value="ECO:0007669"/>
    <property type="project" value="TreeGrafter"/>
</dbReference>
<protein>
    <submittedName>
        <fullName evidence="2">DNA primase</fullName>
    </submittedName>
</protein>
<dbReference type="PANTHER" id="PTHR39156">
    <property type="entry name" value="RIBONUCLEASE M5"/>
    <property type="match status" value="1"/>
</dbReference>
<dbReference type="SMART" id="SM00493">
    <property type="entry name" value="TOPRIM"/>
    <property type="match status" value="1"/>
</dbReference>
<dbReference type="KEGG" id="cchl:FPL14_06580"/>
<feature type="domain" description="Toprim" evidence="1">
    <location>
        <begin position="2"/>
        <end position="86"/>
    </location>
</feature>
<dbReference type="RefSeq" id="WP_182302269.1">
    <property type="nucleotide sequence ID" value="NZ_CP041969.1"/>
</dbReference>
<name>A0A7G5BVD0_9BACL</name>
<dbReference type="PANTHER" id="PTHR39156:SF2">
    <property type="entry name" value="DNA PRIMASE (BACTERIAL TYPE) AND SMALL PRIMASE-LIKE PROTEINS"/>
    <property type="match status" value="1"/>
</dbReference>
<dbReference type="Proteomes" id="UP000515679">
    <property type="component" value="Chromosome"/>
</dbReference>
<dbReference type="PROSITE" id="PS50880">
    <property type="entry name" value="TOPRIM"/>
    <property type="match status" value="1"/>
</dbReference>
<dbReference type="InterPro" id="IPR034141">
    <property type="entry name" value="TOPRIM_RNase_M5-like"/>
</dbReference>
<dbReference type="EMBL" id="CP041969">
    <property type="protein sequence ID" value="QMV40914.1"/>
    <property type="molecule type" value="Genomic_DNA"/>
</dbReference>
<reference evidence="2 3" key="1">
    <citation type="submission" date="2019-07" db="EMBL/GenBank/DDBJ databases">
        <authorList>
            <person name="Kim J.K."/>
            <person name="Cheong H.-M."/>
            <person name="Choi Y."/>
            <person name="Hwang K.J."/>
            <person name="Lee S."/>
            <person name="Choi C."/>
        </authorList>
    </citation>
    <scope>NUCLEOTIDE SEQUENCE [LARGE SCALE GENOMIC DNA]</scope>
    <source>
        <strain evidence="2 3">KS 22</strain>
    </source>
</reference>
<dbReference type="AlphaFoldDB" id="A0A7G5BVD0"/>
<dbReference type="InterPro" id="IPR006171">
    <property type="entry name" value="TOPRIM_dom"/>
</dbReference>
<dbReference type="SUPFAM" id="SSF110455">
    <property type="entry name" value="Toprim domain"/>
    <property type="match status" value="1"/>
</dbReference>
<dbReference type="GO" id="GO:0043822">
    <property type="term" value="F:ribonuclease M5 activity"/>
    <property type="evidence" value="ECO:0007669"/>
    <property type="project" value="TreeGrafter"/>
</dbReference>
<evidence type="ECO:0000259" key="1">
    <source>
        <dbReference type="PROSITE" id="PS50880"/>
    </source>
</evidence>
<evidence type="ECO:0000313" key="2">
    <source>
        <dbReference type="EMBL" id="QMV40914.1"/>
    </source>
</evidence>
<accession>A0A7G5BVD0</accession>
<gene>
    <name evidence="2" type="ORF">FPL14_06580</name>
</gene>
<proteinExistence type="predicted"/>